<dbReference type="PROSITE" id="PS00210">
    <property type="entry name" value="HEMOCYANIN_2"/>
    <property type="match status" value="1"/>
</dbReference>
<dbReference type="Gene3D" id="2.60.40.1520">
    <property type="entry name" value="Hemocyanin, C-terminal domain"/>
    <property type="match status" value="1"/>
</dbReference>
<evidence type="ECO:0000256" key="2">
    <source>
        <dbReference type="ARBA" id="ARBA00022525"/>
    </source>
</evidence>
<evidence type="ECO:0000256" key="1">
    <source>
        <dbReference type="ARBA" id="ARBA00004613"/>
    </source>
</evidence>
<dbReference type="Pfam" id="PF00372">
    <property type="entry name" value="Hemocyanin_M"/>
    <property type="match status" value="1"/>
</dbReference>
<dbReference type="InterPro" id="IPR002227">
    <property type="entry name" value="Tyrosinase_Cu-bd"/>
</dbReference>
<dbReference type="AlphaFoldDB" id="I7HPY7"/>
<feature type="domain" description="Tyrosinase copper-binding" evidence="6">
    <location>
        <begin position="378"/>
        <end position="389"/>
    </location>
</feature>
<keyword evidence="3" id="KW-0479">Metal-binding</keyword>
<gene>
    <name evidence="7" type="primary">ppo</name>
</gene>
<dbReference type="PROSITE" id="PS00209">
    <property type="entry name" value="HEMOCYANIN_1"/>
    <property type="match status" value="1"/>
</dbReference>
<keyword evidence="2" id="KW-0964">Secreted</keyword>
<dbReference type="PROSITE" id="PS00498">
    <property type="entry name" value="TYROSINASE_2"/>
    <property type="match status" value="1"/>
</dbReference>
<dbReference type="GO" id="GO:0016491">
    <property type="term" value="F:oxidoreductase activity"/>
    <property type="evidence" value="ECO:0007669"/>
    <property type="project" value="InterPro"/>
</dbReference>
<dbReference type="InterPro" id="IPR014756">
    <property type="entry name" value="Ig_E-set"/>
</dbReference>
<keyword evidence="4" id="KW-0186">Copper</keyword>
<dbReference type="Pfam" id="PF03722">
    <property type="entry name" value="Hemocyanin_N"/>
    <property type="match status" value="1"/>
</dbReference>
<dbReference type="Pfam" id="PF03723">
    <property type="entry name" value="Hemocyanin_C"/>
    <property type="match status" value="1"/>
</dbReference>
<keyword evidence="5" id="KW-1015">Disulfide bond</keyword>
<organism evidence="7">
    <name type="scientific">Polyxenus lagurus</name>
    <name type="common">bristly millipede</name>
    <dbReference type="NCBI Taxonomy" id="52428"/>
    <lineage>
        <taxon>Eukaryota</taxon>
        <taxon>Metazoa</taxon>
        <taxon>Ecdysozoa</taxon>
        <taxon>Arthropoda</taxon>
        <taxon>Myriapoda</taxon>
        <taxon>Diplopoda</taxon>
        <taxon>Penicillata</taxon>
        <taxon>Polyxenida</taxon>
        <taxon>Polyxenidae</taxon>
        <taxon>Polyxenus</taxon>
    </lineage>
</organism>
<evidence type="ECO:0000256" key="4">
    <source>
        <dbReference type="ARBA" id="ARBA00023008"/>
    </source>
</evidence>
<dbReference type="InterPro" id="IPR037020">
    <property type="entry name" value="Hemocyanin_C_sf"/>
</dbReference>
<dbReference type="InterPro" id="IPR008922">
    <property type="entry name" value="Di-copper_centre_dom_sf"/>
</dbReference>
<dbReference type="Gene3D" id="1.20.1370.10">
    <property type="entry name" value="Hemocyanin, N-terminal domain"/>
    <property type="match status" value="1"/>
</dbReference>
<dbReference type="InterPro" id="IPR036697">
    <property type="entry name" value="Hemocyanin_N_sf"/>
</dbReference>
<dbReference type="GO" id="GO:0046872">
    <property type="term" value="F:metal ion binding"/>
    <property type="evidence" value="ECO:0007669"/>
    <property type="project" value="UniProtKB-KW"/>
</dbReference>
<name>I7HPY7_9MYRI</name>
<evidence type="ECO:0000256" key="3">
    <source>
        <dbReference type="ARBA" id="ARBA00022723"/>
    </source>
</evidence>
<dbReference type="FunFam" id="2.60.40.1520:FF:000001">
    <property type="entry name" value="Hemocyanin subunit 2"/>
    <property type="match status" value="1"/>
</dbReference>
<reference evidence="7" key="1">
    <citation type="submission" date="2011-07" db="EMBL/GenBank/DDBJ databases">
        <title>The evolution of myriapod hemocyanins.</title>
        <authorList>
            <person name="Pick C."/>
            <person name="Hegedues E."/>
            <person name="Meyer A."/>
            <person name="Hagner-Holler S."/>
            <person name="Burmester T."/>
        </authorList>
    </citation>
    <scope>NUCLEOTIDE SEQUENCE</scope>
    <source>
        <tissue evidence="7">Whole animal</tissue>
    </source>
</reference>
<dbReference type="PRINTS" id="PR00187">
    <property type="entry name" value="HAEMOCYANIN"/>
</dbReference>
<sequence length="678" mass="78777">MSKITQDQYKALITLLYQFSRPLDKQKQHPYPEVDLSFVPPENELEEYRQRIDLEGHHVGQLPRRQPCELFDPQVMNEATTLAQIFTEQQNFDEFLRVATAVRDVVNEELFVFALLSAILKRPDTTDLPLPPIQEIIPYWYFPSEVFTRALRRVRDAQNDQEEIVLDHPFAGNELDPERRLAYFREDVDVNSHHWHWHLVYPFTWVPQQGEVKDRKGELFYYMHQQIMTRYDAERLSNYMARVQPLSDLRAPIREGYASQLTSIVSGRHYSGRPAHMVLSDTIDVSLQRIEQAKSRIQEAIHRGYAIDRQAKQVPLRDPKGIDTLGDMVEATVLSVHREYYGDWHNHGHRIISRIHDPDTRYGGDRGVMAFTGTAMRDPIFYRWHKEIDDVFNEYKLTQTPYTNEELIWNQVKVTGVSVAGEISTSPNLLRTFWQEKRVPLSRGVDFGRPNPVYVLTRHLQHEPFLYNIAVHNSTDKEVTATVRLFMAPKFSEFRREFTYTEIRRLFFELDKFQAKIAPGWQTVTRLSDESNVTIPDYTNFTWFETNPELGTRPGGFRETFCGCGWPNHMLLPKGKPEGMKFILFAMLTDWNQDKVNGATKQKCCDPTSYCGAKNQLYPDKKSMGFPFDRPASAATRSLGDFLRDKSNMLTTDVVLVHTGQIIPLGGDITSARDPEIF</sequence>
<protein>
    <submittedName>
        <fullName evidence="7">Putative polyxenus lagurus prophenoloxidase</fullName>
    </submittedName>
</protein>
<dbReference type="SUPFAM" id="SSF48056">
    <property type="entry name" value="Di-copper centre-containing domain"/>
    <property type="match status" value="1"/>
</dbReference>
<comment type="subcellular location">
    <subcellularLocation>
        <location evidence="1">Secreted</location>
    </subcellularLocation>
</comment>
<dbReference type="Gene3D" id="1.10.1280.10">
    <property type="entry name" value="Di-copper center containing domain from catechol oxidase"/>
    <property type="match status" value="1"/>
</dbReference>
<evidence type="ECO:0000256" key="5">
    <source>
        <dbReference type="ARBA" id="ARBA00023157"/>
    </source>
</evidence>
<dbReference type="SUPFAM" id="SSF48050">
    <property type="entry name" value="Hemocyanin, N-terminal domain"/>
    <property type="match status" value="1"/>
</dbReference>
<dbReference type="GO" id="GO:0005576">
    <property type="term" value="C:extracellular region"/>
    <property type="evidence" value="ECO:0007669"/>
    <property type="project" value="UniProtKB-SubCell"/>
</dbReference>
<dbReference type="SUPFAM" id="SSF81296">
    <property type="entry name" value="E set domains"/>
    <property type="match status" value="1"/>
</dbReference>
<dbReference type="InterPro" id="IPR013788">
    <property type="entry name" value="Hemocyanin/hexamerin"/>
</dbReference>
<dbReference type="PANTHER" id="PTHR11511:SF4">
    <property type="entry name" value="PHENOLOXIDASE 2-RELATED"/>
    <property type="match status" value="1"/>
</dbReference>
<proteinExistence type="evidence at transcript level"/>
<evidence type="ECO:0000313" key="7">
    <source>
        <dbReference type="EMBL" id="CCC55880.1"/>
    </source>
</evidence>
<accession>I7HPY7</accession>
<dbReference type="InterPro" id="IPR005203">
    <property type="entry name" value="Hemocyanin_C"/>
</dbReference>
<dbReference type="InterPro" id="IPR000896">
    <property type="entry name" value="Hemocyanin/hexamerin_mid_dom"/>
</dbReference>
<dbReference type="PANTHER" id="PTHR11511">
    <property type="entry name" value="LARVAL STORAGE PROTEIN/PHENOLOXIDASE"/>
    <property type="match status" value="1"/>
</dbReference>
<dbReference type="InterPro" id="IPR005204">
    <property type="entry name" value="Hemocyanin_N"/>
</dbReference>
<evidence type="ECO:0000259" key="6">
    <source>
        <dbReference type="PROSITE" id="PS00498"/>
    </source>
</evidence>
<dbReference type="EMBL" id="HE574802">
    <property type="protein sequence ID" value="CCC55880.1"/>
    <property type="molecule type" value="mRNA"/>
</dbReference>